<proteinExistence type="predicted"/>
<feature type="chain" id="PRO_5025409218" evidence="1">
    <location>
        <begin position="22"/>
        <end position="221"/>
    </location>
</feature>
<name>A0A6A6HJG6_VIRVR</name>
<protein>
    <submittedName>
        <fullName evidence="2">Uncharacterized protein</fullName>
    </submittedName>
</protein>
<evidence type="ECO:0000313" key="2">
    <source>
        <dbReference type="EMBL" id="KAF2238266.1"/>
    </source>
</evidence>
<dbReference type="AlphaFoldDB" id="A0A6A6HJG6"/>
<keyword evidence="1" id="KW-0732">Signal</keyword>
<evidence type="ECO:0000256" key="1">
    <source>
        <dbReference type="SAM" id="SignalP"/>
    </source>
</evidence>
<dbReference type="Proteomes" id="UP000800092">
    <property type="component" value="Unassembled WGS sequence"/>
</dbReference>
<evidence type="ECO:0000313" key="3">
    <source>
        <dbReference type="Proteomes" id="UP000800092"/>
    </source>
</evidence>
<feature type="signal peptide" evidence="1">
    <location>
        <begin position="1"/>
        <end position="21"/>
    </location>
</feature>
<gene>
    <name evidence="2" type="ORF">EV356DRAFT_573381</name>
</gene>
<sequence>MRSIIASCISLLGLLLPAARATTWYFVTFNPPSGEYFTSLSGNMVAPTLPSAATYYLWPGLQPTDNSGVYQNVLDGRSGTWWFGSGWCCSNPSLAWGGGFNVANGATVTFSNIKQSDGSWTSTIKDPSSGGSASNNFALQGKNFNDGVFAIELDGPSWNFGPLAFSNIVITSTGTDASWCKTTPNNYNSATVYSISGVSSSVKNNIVTCNIKSLVLEKPAS</sequence>
<organism evidence="2 3">
    <name type="scientific">Viridothelium virens</name>
    <name type="common">Speckled blister lichen</name>
    <name type="synonym">Trypethelium virens</name>
    <dbReference type="NCBI Taxonomy" id="1048519"/>
    <lineage>
        <taxon>Eukaryota</taxon>
        <taxon>Fungi</taxon>
        <taxon>Dikarya</taxon>
        <taxon>Ascomycota</taxon>
        <taxon>Pezizomycotina</taxon>
        <taxon>Dothideomycetes</taxon>
        <taxon>Dothideomycetes incertae sedis</taxon>
        <taxon>Trypetheliales</taxon>
        <taxon>Trypetheliaceae</taxon>
        <taxon>Viridothelium</taxon>
    </lineage>
</organism>
<dbReference type="OrthoDB" id="3360643at2759"/>
<accession>A0A6A6HJG6</accession>
<dbReference type="EMBL" id="ML991776">
    <property type="protein sequence ID" value="KAF2238266.1"/>
    <property type="molecule type" value="Genomic_DNA"/>
</dbReference>
<keyword evidence="3" id="KW-1185">Reference proteome</keyword>
<reference evidence="2" key="1">
    <citation type="journal article" date="2020" name="Stud. Mycol.">
        <title>101 Dothideomycetes genomes: a test case for predicting lifestyles and emergence of pathogens.</title>
        <authorList>
            <person name="Haridas S."/>
            <person name="Albert R."/>
            <person name="Binder M."/>
            <person name="Bloem J."/>
            <person name="Labutti K."/>
            <person name="Salamov A."/>
            <person name="Andreopoulos B."/>
            <person name="Baker S."/>
            <person name="Barry K."/>
            <person name="Bills G."/>
            <person name="Bluhm B."/>
            <person name="Cannon C."/>
            <person name="Castanera R."/>
            <person name="Culley D."/>
            <person name="Daum C."/>
            <person name="Ezra D."/>
            <person name="Gonzalez J."/>
            <person name="Henrissat B."/>
            <person name="Kuo A."/>
            <person name="Liang C."/>
            <person name="Lipzen A."/>
            <person name="Lutzoni F."/>
            <person name="Magnuson J."/>
            <person name="Mondo S."/>
            <person name="Nolan M."/>
            <person name="Ohm R."/>
            <person name="Pangilinan J."/>
            <person name="Park H.-J."/>
            <person name="Ramirez L."/>
            <person name="Alfaro M."/>
            <person name="Sun H."/>
            <person name="Tritt A."/>
            <person name="Yoshinaga Y."/>
            <person name="Zwiers L.-H."/>
            <person name="Turgeon B."/>
            <person name="Goodwin S."/>
            <person name="Spatafora J."/>
            <person name="Crous P."/>
            <person name="Grigoriev I."/>
        </authorList>
    </citation>
    <scope>NUCLEOTIDE SEQUENCE</scope>
    <source>
        <strain evidence="2">Tuck. ex Michener</strain>
    </source>
</reference>